<dbReference type="PANTHER" id="PTHR11439">
    <property type="entry name" value="GAG-POL-RELATED RETROTRANSPOSON"/>
    <property type="match status" value="1"/>
</dbReference>
<dbReference type="EMBL" id="BSYR01000056">
    <property type="protein sequence ID" value="GMJ10230.1"/>
    <property type="molecule type" value="Genomic_DNA"/>
</dbReference>
<organism evidence="3 4">
    <name type="scientific">Hibiscus trionum</name>
    <name type="common">Flower of an hour</name>
    <dbReference type="NCBI Taxonomy" id="183268"/>
    <lineage>
        <taxon>Eukaryota</taxon>
        <taxon>Viridiplantae</taxon>
        <taxon>Streptophyta</taxon>
        <taxon>Embryophyta</taxon>
        <taxon>Tracheophyta</taxon>
        <taxon>Spermatophyta</taxon>
        <taxon>Magnoliopsida</taxon>
        <taxon>eudicotyledons</taxon>
        <taxon>Gunneridae</taxon>
        <taxon>Pentapetalae</taxon>
        <taxon>rosids</taxon>
        <taxon>malvids</taxon>
        <taxon>Malvales</taxon>
        <taxon>Malvaceae</taxon>
        <taxon>Malvoideae</taxon>
        <taxon>Hibiscus</taxon>
    </lineage>
</organism>
<sequence length="740" mass="81697">MGLNDSYAHVRVDVPSQDQVSNDSLSANQCQQLIAMLTSQLHAASQFDNSGNVASSLAMQDPIVDPFPSFSLPANVSDHFSVDIDPLNSRDSPNFMFSDSTSHVSPGSGNSSVGRSIGPAACDEPNASDGSAACNAPADRPAACDEPNVPDGSAACDAPAEGAYDEPACAEQTTNDAHARAEPIACDTQVDRNPCSISNEPILQDIAPGNSSTRNELRVARRSTRNTNKPSYLQQYYCNTLSSLSSAYPIENHLSSNRLSSSYKSFVANITSAYEPTFYHQAVKYPAWRQAMAEELQAMEANHTWTVVPLPEGKQAIDCKWVFRIKYKADGTIERHKARLVAKGFTQVEGIDYVDTFSPVAKMTSFKLLLALAAMNDWHLLQLDVHNAFLNGTLTEEVYMKLPLGYSSSVEPNSVCRLNKSIYGLKQAFRQWFITFSQVVLKFGFVQSPSDHSLFTKGSGDNFIALLVYVDDIVLAGKDLGQLASVKEFLQQHFKLRDLGNLRYFLGFEIARNSNGISLSQRKYALQLLEDTSLLASKPATTPLIAPHKLSSSEGEPLADPQQYRRLVGRLLYLTQTRPDITYSVHRLNYAACPNSRRSVTGYCMYFGTSLISWKSKKQQTVSRSSCEAEYRAMTSATCELMWLTSLLSSFGVKVSSTSLYCDNQSAIQLASNQMFHERSKHIEVDCHFIRDKVRESFLKLFHLRSACQLADILTKSLHAPAFDSIVSKMGLVNIHRPSS</sequence>
<dbReference type="PANTHER" id="PTHR11439:SF470">
    <property type="entry name" value="CYSTEINE-RICH RLK (RECEPTOR-LIKE PROTEIN KINASE) 8"/>
    <property type="match status" value="1"/>
</dbReference>
<evidence type="ECO:0000256" key="1">
    <source>
        <dbReference type="SAM" id="MobiDB-lite"/>
    </source>
</evidence>
<dbReference type="AlphaFoldDB" id="A0A9W7JAE1"/>
<gene>
    <name evidence="3" type="ORF">HRI_004692200</name>
</gene>
<protein>
    <recommendedName>
        <fullName evidence="2">Reverse transcriptase Ty1/copia-type domain-containing protein</fullName>
    </recommendedName>
</protein>
<dbReference type="CDD" id="cd09272">
    <property type="entry name" value="RNase_HI_RT_Ty1"/>
    <property type="match status" value="1"/>
</dbReference>
<feature type="region of interest" description="Disordered" evidence="1">
    <location>
        <begin position="98"/>
        <end position="148"/>
    </location>
</feature>
<reference evidence="3" key="1">
    <citation type="submission" date="2023-05" db="EMBL/GenBank/DDBJ databases">
        <title>Genome and transcriptome analyses reveal genes involved in the formation of fine ridges on petal epidermal cells in Hibiscus trionum.</title>
        <authorList>
            <person name="Koshimizu S."/>
            <person name="Masuda S."/>
            <person name="Ishii T."/>
            <person name="Shirasu K."/>
            <person name="Hoshino A."/>
            <person name="Arita M."/>
        </authorList>
    </citation>
    <scope>NUCLEOTIDE SEQUENCE</scope>
    <source>
        <strain evidence="3">Hamamatsu line</strain>
    </source>
</reference>
<comment type="caution">
    <text evidence="3">The sequence shown here is derived from an EMBL/GenBank/DDBJ whole genome shotgun (WGS) entry which is preliminary data.</text>
</comment>
<feature type="compositionally biased region" description="Low complexity" evidence="1">
    <location>
        <begin position="132"/>
        <end position="145"/>
    </location>
</feature>
<evidence type="ECO:0000313" key="3">
    <source>
        <dbReference type="EMBL" id="GMJ10230.1"/>
    </source>
</evidence>
<dbReference type="OrthoDB" id="414945at2759"/>
<dbReference type="Pfam" id="PF07727">
    <property type="entry name" value="RVT_2"/>
    <property type="match status" value="1"/>
</dbReference>
<proteinExistence type="predicted"/>
<dbReference type="InterPro" id="IPR043502">
    <property type="entry name" value="DNA/RNA_pol_sf"/>
</dbReference>
<name>A0A9W7JAE1_HIBTR</name>
<dbReference type="SUPFAM" id="SSF56672">
    <property type="entry name" value="DNA/RNA polymerases"/>
    <property type="match status" value="1"/>
</dbReference>
<dbReference type="InterPro" id="IPR013103">
    <property type="entry name" value="RVT_2"/>
</dbReference>
<evidence type="ECO:0000259" key="2">
    <source>
        <dbReference type="Pfam" id="PF07727"/>
    </source>
</evidence>
<dbReference type="Proteomes" id="UP001165190">
    <property type="component" value="Unassembled WGS sequence"/>
</dbReference>
<keyword evidence="4" id="KW-1185">Reference proteome</keyword>
<accession>A0A9W7JAE1</accession>
<evidence type="ECO:0000313" key="4">
    <source>
        <dbReference type="Proteomes" id="UP001165190"/>
    </source>
</evidence>
<feature type="compositionally biased region" description="Polar residues" evidence="1">
    <location>
        <begin position="98"/>
        <end position="114"/>
    </location>
</feature>
<feature type="domain" description="Reverse transcriptase Ty1/copia-type" evidence="2">
    <location>
        <begin position="302"/>
        <end position="545"/>
    </location>
</feature>